<feature type="signal peptide" evidence="1">
    <location>
        <begin position="1"/>
        <end position="20"/>
    </location>
</feature>
<gene>
    <name evidence="3" type="ORF">DW150_20690</name>
</gene>
<evidence type="ECO:0000256" key="1">
    <source>
        <dbReference type="SAM" id="SignalP"/>
    </source>
</evidence>
<organism evidence="3 4">
    <name type="scientific">Phocaeicola vulgatus</name>
    <name type="common">Bacteroides vulgatus</name>
    <dbReference type="NCBI Taxonomy" id="821"/>
    <lineage>
        <taxon>Bacteria</taxon>
        <taxon>Pseudomonadati</taxon>
        <taxon>Bacteroidota</taxon>
        <taxon>Bacteroidia</taxon>
        <taxon>Bacteroidales</taxon>
        <taxon>Bacteroidaceae</taxon>
        <taxon>Phocaeicola</taxon>
    </lineage>
</organism>
<protein>
    <recommendedName>
        <fullName evidence="2">Flavodoxin-like domain-containing protein</fullName>
    </recommendedName>
</protein>
<feature type="chain" id="PRO_5019473798" description="Flavodoxin-like domain-containing protein" evidence="1">
    <location>
        <begin position="21"/>
        <end position="182"/>
    </location>
</feature>
<accession>A0A415BGY6</accession>
<dbReference type="RefSeq" id="WP_118292069.1">
    <property type="nucleotide sequence ID" value="NZ_QRLF01000048.1"/>
</dbReference>
<dbReference type="PANTHER" id="PTHR39201">
    <property type="entry name" value="EXPORTED PROTEIN-RELATED"/>
    <property type="match status" value="1"/>
</dbReference>
<dbReference type="InterPro" id="IPR029039">
    <property type="entry name" value="Flavoprotein-like_sf"/>
</dbReference>
<dbReference type="Pfam" id="PF12682">
    <property type="entry name" value="Flavodoxin_4"/>
    <property type="match status" value="1"/>
</dbReference>
<dbReference type="GO" id="GO:0010181">
    <property type="term" value="F:FMN binding"/>
    <property type="evidence" value="ECO:0007669"/>
    <property type="project" value="InterPro"/>
</dbReference>
<dbReference type="AlphaFoldDB" id="A0A415BGY6"/>
<feature type="domain" description="Flavodoxin-like" evidence="2">
    <location>
        <begin position="27"/>
        <end position="177"/>
    </location>
</feature>
<comment type="caution">
    <text evidence="3">The sequence shown here is derived from an EMBL/GenBank/DDBJ whole genome shotgun (WGS) entry which is preliminary data.</text>
</comment>
<dbReference type="Proteomes" id="UP000285777">
    <property type="component" value="Unassembled WGS sequence"/>
</dbReference>
<dbReference type="PANTHER" id="PTHR39201:SF1">
    <property type="entry name" value="FLAVODOXIN-LIKE DOMAIN-CONTAINING PROTEIN"/>
    <property type="match status" value="1"/>
</dbReference>
<name>A0A415BGY6_PHOVU</name>
<evidence type="ECO:0000313" key="3">
    <source>
        <dbReference type="EMBL" id="RHI84057.1"/>
    </source>
</evidence>
<keyword evidence="1" id="KW-0732">Signal</keyword>
<proteinExistence type="predicted"/>
<dbReference type="SUPFAM" id="SSF52218">
    <property type="entry name" value="Flavoproteins"/>
    <property type="match status" value="1"/>
</dbReference>
<reference evidence="3 4" key="1">
    <citation type="submission" date="2018-08" db="EMBL/GenBank/DDBJ databases">
        <title>A genome reference for cultivated species of the human gut microbiota.</title>
        <authorList>
            <person name="Zou Y."/>
            <person name="Xue W."/>
            <person name="Luo G."/>
        </authorList>
    </citation>
    <scope>NUCLEOTIDE SEQUENCE [LARGE SCALE GENOMIC DNA]</scope>
    <source>
        <strain evidence="3 4">AM13-21</strain>
    </source>
</reference>
<sequence length="182" mass="20019">MGKIVLFVGLLFSMMPFHVAAQNTRGKTLVVFFSQTGNTRSVGKAIQELTGGELFELRVVEPYPDDYHAIRARAKAEQEKDVRPELISLPQSIASYDTIFIGSPIWNYTIAQPVATFLGKFDFKGKTIIPFCTHGGGGAGHSSSDIAKRVHGAKILEGYAFSGSKADKKAIETWLRKLKIKK</sequence>
<dbReference type="Gene3D" id="3.40.50.360">
    <property type="match status" value="1"/>
</dbReference>
<evidence type="ECO:0000313" key="4">
    <source>
        <dbReference type="Proteomes" id="UP000285777"/>
    </source>
</evidence>
<dbReference type="InterPro" id="IPR008254">
    <property type="entry name" value="Flavodoxin/NO_synth"/>
</dbReference>
<evidence type="ECO:0000259" key="2">
    <source>
        <dbReference type="Pfam" id="PF12682"/>
    </source>
</evidence>
<dbReference type="EMBL" id="QRLF01000048">
    <property type="protein sequence ID" value="RHI84057.1"/>
    <property type="molecule type" value="Genomic_DNA"/>
</dbReference>